<dbReference type="AlphaFoldDB" id="A0A2I0BDD1"/>
<organism evidence="1 2">
    <name type="scientific">Apostasia shenzhenica</name>
    <dbReference type="NCBI Taxonomy" id="1088818"/>
    <lineage>
        <taxon>Eukaryota</taxon>
        <taxon>Viridiplantae</taxon>
        <taxon>Streptophyta</taxon>
        <taxon>Embryophyta</taxon>
        <taxon>Tracheophyta</taxon>
        <taxon>Spermatophyta</taxon>
        <taxon>Magnoliopsida</taxon>
        <taxon>Liliopsida</taxon>
        <taxon>Asparagales</taxon>
        <taxon>Orchidaceae</taxon>
        <taxon>Apostasioideae</taxon>
        <taxon>Apostasia</taxon>
    </lineage>
</organism>
<dbReference type="Proteomes" id="UP000236161">
    <property type="component" value="Unassembled WGS sequence"/>
</dbReference>
<evidence type="ECO:0000313" key="2">
    <source>
        <dbReference type="Proteomes" id="UP000236161"/>
    </source>
</evidence>
<proteinExistence type="predicted"/>
<accession>A0A2I0BDD1</accession>
<evidence type="ECO:0000313" key="1">
    <source>
        <dbReference type="EMBL" id="PKA65801.1"/>
    </source>
</evidence>
<protein>
    <submittedName>
        <fullName evidence="1">Uncharacterized protein</fullName>
    </submittedName>
</protein>
<reference evidence="1 2" key="1">
    <citation type="journal article" date="2017" name="Nature">
        <title>The Apostasia genome and the evolution of orchids.</title>
        <authorList>
            <person name="Zhang G.Q."/>
            <person name="Liu K.W."/>
            <person name="Li Z."/>
            <person name="Lohaus R."/>
            <person name="Hsiao Y.Y."/>
            <person name="Niu S.C."/>
            <person name="Wang J.Y."/>
            <person name="Lin Y.C."/>
            <person name="Xu Q."/>
            <person name="Chen L.J."/>
            <person name="Yoshida K."/>
            <person name="Fujiwara S."/>
            <person name="Wang Z.W."/>
            <person name="Zhang Y.Q."/>
            <person name="Mitsuda N."/>
            <person name="Wang M."/>
            <person name="Liu G.H."/>
            <person name="Pecoraro L."/>
            <person name="Huang H.X."/>
            <person name="Xiao X.J."/>
            <person name="Lin M."/>
            <person name="Wu X.Y."/>
            <person name="Wu W.L."/>
            <person name="Chen Y.Y."/>
            <person name="Chang S.B."/>
            <person name="Sakamoto S."/>
            <person name="Ohme-Takagi M."/>
            <person name="Yagi M."/>
            <person name="Zeng S.J."/>
            <person name="Shen C.Y."/>
            <person name="Yeh C.M."/>
            <person name="Luo Y.B."/>
            <person name="Tsai W.C."/>
            <person name="Van de Peer Y."/>
            <person name="Liu Z.J."/>
        </authorList>
    </citation>
    <scope>NUCLEOTIDE SEQUENCE [LARGE SCALE GENOMIC DNA]</scope>
    <source>
        <strain evidence="2">cv. Shenzhen</strain>
        <tissue evidence="1">Stem</tissue>
    </source>
</reference>
<name>A0A2I0BDD1_9ASPA</name>
<gene>
    <name evidence="1" type="ORF">AXF42_Ash017326</name>
</gene>
<keyword evidence="2" id="KW-1185">Reference proteome</keyword>
<dbReference type="EMBL" id="KZ451889">
    <property type="protein sequence ID" value="PKA65801.1"/>
    <property type="molecule type" value="Genomic_DNA"/>
</dbReference>
<sequence>MSILKAQIIINQIRVYSYKETLMILFPVAHRAGNRARRPRELPCVSAGVLA</sequence>